<evidence type="ECO:0008006" key="3">
    <source>
        <dbReference type="Google" id="ProtNLM"/>
    </source>
</evidence>
<comment type="caution">
    <text evidence="1">The sequence shown here is derived from an EMBL/GenBank/DDBJ whole genome shotgun (WGS) entry which is preliminary data.</text>
</comment>
<keyword evidence="2" id="KW-1185">Reference proteome</keyword>
<dbReference type="AlphaFoldDB" id="A0A8H4W069"/>
<organism evidence="1 2">
    <name type="scientific">Cudoniella acicularis</name>
    <dbReference type="NCBI Taxonomy" id="354080"/>
    <lineage>
        <taxon>Eukaryota</taxon>
        <taxon>Fungi</taxon>
        <taxon>Dikarya</taxon>
        <taxon>Ascomycota</taxon>
        <taxon>Pezizomycotina</taxon>
        <taxon>Leotiomycetes</taxon>
        <taxon>Helotiales</taxon>
        <taxon>Tricladiaceae</taxon>
        <taxon>Cudoniella</taxon>
    </lineage>
</organism>
<accession>A0A8H4W069</accession>
<dbReference type="OrthoDB" id="5326346at2759"/>
<proteinExistence type="predicted"/>
<dbReference type="Gene3D" id="3.30.710.10">
    <property type="entry name" value="Potassium Channel Kv1.1, Chain A"/>
    <property type="match status" value="1"/>
</dbReference>
<name>A0A8H4W069_9HELO</name>
<gene>
    <name evidence="1" type="ORF">G7Y89_g8875</name>
</gene>
<dbReference type="EMBL" id="JAAMPI010000698">
    <property type="protein sequence ID" value="KAF4629278.1"/>
    <property type="molecule type" value="Genomic_DNA"/>
</dbReference>
<dbReference type="InterPro" id="IPR011333">
    <property type="entry name" value="SKP1/BTB/POZ_sf"/>
</dbReference>
<evidence type="ECO:0000313" key="1">
    <source>
        <dbReference type="EMBL" id="KAF4629278.1"/>
    </source>
</evidence>
<evidence type="ECO:0000313" key="2">
    <source>
        <dbReference type="Proteomes" id="UP000566819"/>
    </source>
</evidence>
<protein>
    <recommendedName>
        <fullName evidence="3">BTB domain-containing protein</fullName>
    </recommendedName>
</protein>
<dbReference type="Proteomes" id="UP000566819">
    <property type="component" value="Unassembled WGS sequence"/>
</dbReference>
<sequence>MIAPLFMTRPQQTTTNMKGQMATLIPRMEKKEARSSRMPEANSNQEEVHIRVSAKHMMFASPCFKAMLDKDKFREGSTLRSEGTVQISFPDDNPDAFLILLLIIHGVTKKVLRNITVDKFAKLAILVDKYHESQTLIPSSLLLF</sequence>
<reference evidence="1 2" key="1">
    <citation type="submission" date="2020-03" db="EMBL/GenBank/DDBJ databases">
        <title>Draft Genome Sequence of Cudoniella acicularis.</title>
        <authorList>
            <person name="Buettner E."/>
            <person name="Kellner H."/>
        </authorList>
    </citation>
    <scope>NUCLEOTIDE SEQUENCE [LARGE SCALE GENOMIC DNA]</scope>
    <source>
        <strain evidence="1 2">DSM 108380</strain>
    </source>
</reference>